<comment type="caution">
    <text evidence="1">The sequence shown here is derived from an EMBL/GenBank/DDBJ whole genome shotgun (WGS) entry which is preliminary data.</text>
</comment>
<evidence type="ECO:0008006" key="3">
    <source>
        <dbReference type="Google" id="ProtNLM"/>
    </source>
</evidence>
<dbReference type="Proteomes" id="UP001597135">
    <property type="component" value="Unassembled WGS sequence"/>
</dbReference>
<name>A0ABW3ZK32_9RHOB</name>
<organism evidence="1 2">
    <name type="scientific">Litorisediminicola beolgyonensis</name>
    <dbReference type="NCBI Taxonomy" id="1173614"/>
    <lineage>
        <taxon>Bacteria</taxon>
        <taxon>Pseudomonadati</taxon>
        <taxon>Pseudomonadota</taxon>
        <taxon>Alphaproteobacteria</taxon>
        <taxon>Rhodobacterales</taxon>
        <taxon>Paracoccaceae</taxon>
        <taxon>Litorisediminicola</taxon>
    </lineage>
</organism>
<proteinExistence type="predicted"/>
<accession>A0ABW3ZK32</accession>
<reference evidence="2" key="1">
    <citation type="journal article" date="2019" name="Int. J. Syst. Evol. Microbiol.">
        <title>The Global Catalogue of Microorganisms (GCM) 10K type strain sequencing project: providing services to taxonomists for standard genome sequencing and annotation.</title>
        <authorList>
            <consortium name="The Broad Institute Genomics Platform"/>
            <consortium name="The Broad Institute Genome Sequencing Center for Infectious Disease"/>
            <person name="Wu L."/>
            <person name="Ma J."/>
        </authorList>
    </citation>
    <scope>NUCLEOTIDE SEQUENCE [LARGE SCALE GENOMIC DNA]</scope>
    <source>
        <strain evidence="2">CCUG 62953</strain>
    </source>
</reference>
<protein>
    <recommendedName>
        <fullName evidence="3">Transposase</fullName>
    </recommendedName>
</protein>
<dbReference type="RefSeq" id="WP_386803795.1">
    <property type="nucleotide sequence ID" value="NZ_JBHTMU010000019.1"/>
</dbReference>
<gene>
    <name evidence="1" type="ORF">ACFQ4E_11910</name>
</gene>
<sequence>MRSGNEALARAAILHAVQETLNGKMCNLSRLNKRRLARLKAQLPLSHA</sequence>
<evidence type="ECO:0000313" key="2">
    <source>
        <dbReference type="Proteomes" id="UP001597135"/>
    </source>
</evidence>
<dbReference type="EMBL" id="JBHTMU010000019">
    <property type="protein sequence ID" value="MFD1343127.1"/>
    <property type="molecule type" value="Genomic_DNA"/>
</dbReference>
<evidence type="ECO:0000313" key="1">
    <source>
        <dbReference type="EMBL" id="MFD1343127.1"/>
    </source>
</evidence>
<keyword evidence="2" id="KW-1185">Reference proteome</keyword>